<protein>
    <submittedName>
        <fullName evidence="2">Uncharacterized protein</fullName>
    </submittedName>
</protein>
<feature type="region of interest" description="Disordered" evidence="1">
    <location>
        <begin position="62"/>
        <end position="110"/>
    </location>
</feature>
<reference evidence="2 3" key="1">
    <citation type="submission" date="2017-10" db="EMBL/GenBank/DDBJ databases">
        <title>Draft genome of actinobacteria isolated from guarana (Paullinia cupana (Mart.) Ducke.</title>
        <authorList>
            <person name="Siqueira K.A."/>
            <person name="Liotti R.G."/>
            <person name="Mendes T.A."/>
            <person name="Soares M.A."/>
        </authorList>
    </citation>
    <scope>NUCLEOTIDE SEQUENCE [LARGE SCALE GENOMIC DNA]</scope>
    <source>
        <strain evidence="2 3">199</strain>
    </source>
</reference>
<dbReference type="AlphaFoldDB" id="A0A426SFK6"/>
<organism evidence="2 3">
    <name type="scientific">Streptomyces griseofuscus</name>
    <dbReference type="NCBI Taxonomy" id="146922"/>
    <lineage>
        <taxon>Bacteria</taxon>
        <taxon>Bacillati</taxon>
        <taxon>Actinomycetota</taxon>
        <taxon>Actinomycetes</taxon>
        <taxon>Kitasatosporales</taxon>
        <taxon>Streptomycetaceae</taxon>
        <taxon>Streptomyces</taxon>
    </lineage>
</organism>
<keyword evidence="3" id="KW-1185">Reference proteome</keyword>
<accession>A0A426SFK6</accession>
<evidence type="ECO:0000313" key="3">
    <source>
        <dbReference type="Proteomes" id="UP000276379"/>
    </source>
</evidence>
<dbReference type="Proteomes" id="UP000276379">
    <property type="component" value="Unassembled WGS sequence"/>
</dbReference>
<name>A0A426SFK6_9ACTN</name>
<comment type="caution">
    <text evidence="2">The sequence shown here is derived from an EMBL/GenBank/DDBJ whole genome shotgun (WGS) entry which is preliminary data.</text>
</comment>
<dbReference type="EMBL" id="PDES01000001">
    <property type="protein sequence ID" value="RRQ89706.1"/>
    <property type="molecule type" value="Genomic_DNA"/>
</dbReference>
<evidence type="ECO:0000256" key="1">
    <source>
        <dbReference type="SAM" id="MobiDB-lite"/>
    </source>
</evidence>
<sequence>MTMDFETELASTRVELDSTRQELARLRAGLAAGLTPEQSARLQGSTPEELTADARTLASELGVSTARQPSGSGPDVGSAHGSMSAGEARYRAKHGEGQTFSHGAYTLESA</sequence>
<evidence type="ECO:0000313" key="2">
    <source>
        <dbReference type="EMBL" id="RRQ89706.1"/>
    </source>
</evidence>
<proteinExistence type="predicted"/>
<gene>
    <name evidence="2" type="ORF">CQW44_03705</name>
</gene>